<dbReference type="GO" id="GO:0009116">
    <property type="term" value="P:nucleoside metabolic process"/>
    <property type="evidence" value="ECO:0007669"/>
    <property type="project" value="InterPro"/>
</dbReference>
<dbReference type="EMBL" id="CP036276">
    <property type="protein sequence ID" value="QDU46065.1"/>
    <property type="molecule type" value="Genomic_DNA"/>
</dbReference>
<reference evidence="2 3" key="1">
    <citation type="submission" date="2019-02" db="EMBL/GenBank/DDBJ databases">
        <title>Deep-cultivation of Planctomycetes and their phenomic and genomic characterization uncovers novel biology.</title>
        <authorList>
            <person name="Wiegand S."/>
            <person name="Jogler M."/>
            <person name="Boedeker C."/>
            <person name="Pinto D."/>
            <person name="Vollmers J."/>
            <person name="Rivas-Marin E."/>
            <person name="Kohn T."/>
            <person name="Peeters S.H."/>
            <person name="Heuer A."/>
            <person name="Rast P."/>
            <person name="Oberbeckmann S."/>
            <person name="Bunk B."/>
            <person name="Jeske O."/>
            <person name="Meyerdierks A."/>
            <person name="Storesund J.E."/>
            <person name="Kallscheuer N."/>
            <person name="Luecker S."/>
            <person name="Lage O.M."/>
            <person name="Pohl T."/>
            <person name="Merkel B.J."/>
            <person name="Hornburger P."/>
            <person name="Mueller R.-W."/>
            <person name="Bruemmer F."/>
            <person name="Labrenz M."/>
            <person name="Spormann A.M."/>
            <person name="Op den Camp H."/>
            <person name="Overmann J."/>
            <person name="Amann R."/>
            <person name="Jetten M.S.M."/>
            <person name="Mascher T."/>
            <person name="Medema M.H."/>
            <person name="Devos D.P."/>
            <person name="Kaster A.-K."/>
            <person name="Ovreas L."/>
            <person name="Rohde M."/>
            <person name="Galperin M.Y."/>
            <person name="Jogler C."/>
        </authorList>
    </citation>
    <scope>NUCLEOTIDE SEQUENCE [LARGE SCALE GENOMIC DNA]</scope>
    <source>
        <strain evidence="2 3">Mal52</strain>
    </source>
</reference>
<dbReference type="SUPFAM" id="SSF53167">
    <property type="entry name" value="Purine and uridine phosphorylases"/>
    <property type="match status" value="1"/>
</dbReference>
<dbReference type="InterPro" id="IPR000845">
    <property type="entry name" value="Nucleoside_phosphorylase_d"/>
</dbReference>
<organism evidence="2 3">
    <name type="scientific">Symmachiella dynata</name>
    <dbReference type="NCBI Taxonomy" id="2527995"/>
    <lineage>
        <taxon>Bacteria</taxon>
        <taxon>Pseudomonadati</taxon>
        <taxon>Planctomycetota</taxon>
        <taxon>Planctomycetia</taxon>
        <taxon>Planctomycetales</taxon>
        <taxon>Planctomycetaceae</taxon>
        <taxon>Symmachiella</taxon>
    </lineage>
</organism>
<dbReference type="EC" id="3.2.2.9" evidence="2"/>
<evidence type="ECO:0000259" key="1">
    <source>
        <dbReference type="Pfam" id="PF01048"/>
    </source>
</evidence>
<proteinExistence type="predicted"/>
<keyword evidence="2" id="KW-0326">Glycosidase</keyword>
<dbReference type="Gene3D" id="3.40.50.1580">
    <property type="entry name" value="Nucleoside phosphorylase domain"/>
    <property type="match status" value="2"/>
</dbReference>
<dbReference type="KEGG" id="sdyn:Mal52_45620"/>
<keyword evidence="3" id="KW-1185">Reference proteome</keyword>
<feature type="domain" description="Nucleoside phosphorylase" evidence="1">
    <location>
        <begin position="131"/>
        <end position="188"/>
    </location>
</feature>
<keyword evidence="2" id="KW-0378">Hydrolase</keyword>
<dbReference type="GO" id="GO:0008782">
    <property type="term" value="F:adenosylhomocysteine nucleosidase activity"/>
    <property type="evidence" value="ECO:0007669"/>
    <property type="project" value="UniProtKB-EC"/>
</dbReference>
<dbReference type="RefSeq" id="WP_145378591.1">
    <property type="nucleotide sequence ID" value="NZ_CP036276.1"/>
</dbReference>
<name>A0A517ZUE8_9PLAN</name>
<evidence type="ECO:0000313" key="2">
    <source>
        <dbReference type="EMBL" id="QDU46065.1"/>
    </source>
</evidence>
<dbReference type="Pfam" id="PF01048">
    <property type="entry name" value="PNP_UDP_1"/>
    <property type="match status" value="2"/>
</dbReference>
<dbReference type="GO" id="GO:0019284">
    <property type="term" value="P:L-methionine salvage from S-adenosylmethionine"/>
    <property type="evidence" value="ECO:0007669"/>
    <property type="project" value="TreeGrafter"/>
</dbReference>
<evidence type="ECO:0000313" key="3">
    <source>
        <dbReference type="Proteomes" id="UP000319383"/>
    </source>
</evidence>
<feature type="domain" description="Nucleoside phosphorylase" evidence="1">
    <location>
        <begin position="15"/>
        <end position="113"/>
    </location>
</feature>
<protein>
    <submittedName>
        <fullName evidence="2">5'-methylthioadenosine/S-adenosylhomocysteine nucleosidase</fullName>
        <ecNumber evidence="2">3.2.2.9</ecNumber>
    </submittedName>
</protein>
<accession>A0A517ZUE8</accession>
<dbReference type="GO" id="GO:0005829">
    <property type="term" value="C:cytosol"/>
    <property type="evidence" value="ECO:0007669"/>
    <property type="project" value="TreeGrafter"/>
</dbReference>
<gene>
    <name evidence="2" type="primary">mtnN</name>
    <name evidence="2" type="ORF">Mal52_45620</name>
</gene>
<dbReference type="PANTHER" id="PTHR46832:SF1">
    <property type="entry name" value="5'-METHYLTHIOADENOSINE_S-ADENOSYLHOMOCYSTEINE NUCLEOSIDASE"/>
    <property type="match status" value="1"/>
</dbReference>
<dbReference type="AlphaFoldDB" id="A0A517ZUE8"/>
<dbReference type="Proteomes" id="UP000319383">
    <property type="component" value="Chromosome"/>
</dbReference>
<sequence>MTTPPPPENNAAHADIGIVCALPMEIAPFLERCEKLRKYKSDHFVFRGGRYGEIKVAIVETGTGFAPARRATQALIDAHSPSWILSAGFSGALQPEMKIGHIVMANDVCDVHGQELRVDINMPANPEGGLYVGRILNTDEIVRTVDEKRQLAEQHHALAVDMESLAVAQVCRDTQTRFLAVRVISDDMSADLPPEVLSILGATGTYRVGAAMGAMWKRPAAVKDLWKLRESANFAAERLAIFLDGVVAQLYESRH</sequence>
<dbReference type="CDD" id="cd17877">
    <property type="entry name" value="NP_MTAN-like"/>
    <property type="match status" value="1"/>
</dbReference>
<dbReference type="PANTHER" id="PTHR46832">
    <property type="entry name" value="5'-METHYLTHIOADENOSINE/S-ADENOSYLHOMOCYSTEINE NUCLEOSIDASE"/>
    <property type="match status" value="1"/>
</dbReference>
<dbReference type="GO" id="GO:0008930">
    <property type="term" value="F:methylthioadenosine nucleosidase activity"/>
    <property type="evidence" value="ECO:0007669"/>
    <property type="project" value="TreeGrafter"/>
</dbReference>
<dbReference type="InterPro" id="IPR035994">
    <property type="entry name" value="Nucleoside_phosphorylase_sf"/>
</dbReference>